<protein>
    <recommendedName>
        <fullName evidence="8">Cytochrome P450</fullName>
    </recommendedName>
</protein>
<keyword evidence="7" id="KW-1185">Reference proteome</keyword>
<dbReference type="SUPFAM" id="SSF48264">
    <property type="entry name" value="Cytochrome P450"/>
    <property type="match status" value="1"/>
</dbReference>
<proteinExistence type="inferred from homology"/>
<gene>
    <name evidence="6" type="ORF">CVLEPA_LOCUS25934</name>
</gene>
<evidence type="ECO:0000313" key="7">
    <source>
        <dbReference type="Proteomes" id="UP001642483"/>
    </source>
</evidence>
<reference evidence="6 7" key="1">
    <citation type="submission" date="2024-02" db="EMBL/GenBank/DDBJ databases">
        <authorList>
            <person name="Daric V."/>
            <person name="Darras S."/>
        </authorList>
    </citation>
    <scope>NUCLEOTIDE SEQUENCE [LARGE SCALE GENOMIC DNA]</scope>
</reference>
<comment type="caution">
    <text evidence="6">The sequence shown here is derived from an EMBL/GenBank/DDBJ whole genome shotgun (WGS) entry which is preliminary data.</text>
</comment>
<dbReference type="Proteomes" id="UP001642483">
    <property type="component" value="Unassembled WGS sequence"/>
</dbReference>
<keyword evidence="3 5" id="KW-0479">Metal-binding</keyword>
<accession>A0ABP0GPY9</accession>
<dbReference type="InterPro" id="IPR002401">
    <property type="entry name" value="Cyt_P450_E_grp-I"/>
</dbReference>
<evidence type="ECO:0000256" key="3">
    <source>
        <dbReference type="ARBA" id="ARBA00022723"/>
    </source>
</evidence>
<evidence type="ECO:0000313" key="6">
    <source>
        <dbReference type="EMBL" id="CAK8692684.1"/>
    </source>
</evidence>
<evidence type="ECO:0000256" key="5">
    <source>
        <dbReference type="RuleBase" id="RU000461"/>
    </source>
</evidence>
<dbReference type="InterPro" id="IPR036396">
    <property type="entry name" value="Cyt_P450_sf"/>
</dbReference>
<keyword evidence="5" id="KW-0503">Monooxygenase</keyword>
<organism evidence="6 7">
    <name type="scientific">Clavelina lepadiformis</name>
    <name type="common">Light-bulb sea squirt</name>
    <name type="synonym">Ascidia lepadiformis</name>
    <dbReference type="NCBI Taxonomy" id="159417"/>
    <lineage>
        <taxon>Eukaryota</taxon>
        <taxon>Metazoa</taxon>
        <taxon>Chordata</taxon>
        <taxon>Tunicata</taxon>
        <taxon>Ascidiacea</taxon>
        <taxon>Aplousobranchia</taxon>
        <taxon>Clavelinidae</taxon>
        <taxon>Clavelina</taxon>
    </lineage>
</organism>
<evidence type="ECO:0000256" key="4">
    <source>
        <dbReference type="ARBA" id="ARBA00023004"/>
    </source>
</evidence>
<dbReference type="PRINTS" id="PR00463">
    <property type="entry name" value="EP450I"/>
</dbReference>
<dbReference type="InterPro" id="IPR001128">
    <property type="entry name" value="Cyt_P450"/>
</dbReference>
<dbReference type="InterPro" id="IPR017972">
    <property type="entry name" value="Cyt_P450_CS"/>
</dbReference>
<keyword evidence="4 5" id="KW-0408">Iron</keyword>
<dbReference type="Pfam" id="PF00067">
    <property type="entry name" value="p450"/>
    <property type="match status" value="1"/>
</dbReference>
<comment type="similarity">
    <text evidence="2 5">Belongs to the cytochrome P450 family.</text>
</comment>
<dbReference type="PANTHER" id="PTHR24300:SF397">
    <property type="entry name" value="CYTOCHROME P450 2U1"/>
    <property type="match status" value="1"/>
</dbReference>
<dbReference type="Gene3D" id="1.10.630.10">
    <property type="entry name" value="Cytochrome P450"/>
    <property type="match status" value="1"/>
</dbReference>
<dbReference type="PROSITE" id="PS00086">
    <property type="entry name" value="CYTOCHROME_P450"/>
    <property type="match status" value="1"/>
</dbReference>
<comment type="cofactor">
    <cofactor evidence="1">
        <name>heme</name>
        <dbReference type="ChEBI" id="CHEBI:30413"/>
    </cofactor>
</comment>
<evidence type="ECO:0000256" key="1">
    <source>
        <dbReference type="ARBA" id="ARBA00001971"/>
    </source>
</evidence>
<evidence type="ECO:0000256" key="2">
    <source>
        <dbReference type="ARBA" id="ARBA00010617"/>
    </source>
</evidence>
<dbReference type="InterPro" id="IPR050182">
    <property type="entry name" value="Cytochrome_P450_fam2"/>
</dbReference>
<dbReference type="PRINTS" id="PR00385">
    <property type="entry name" value="P450"/>
</dbReference>
<name>A0ABP0GPY9_CLALP</name>
<keyword evidence="5" id="KW-0349">Heme</keyword>
<keyword evidence="5" id="KW-0560">Oxidoreductase</keyword>
<dbReference type="PANTHER" id="PTHR24300">
    <property type="entry name" value="CYTOCHROME P450 508A4-RELATED"/>
    <property type="match status" value="1"/>
</dbReference>
<dbReference type="EMBL" id="CAWYQH010000130">
    <property type="protein sequence ID" value="CAK8692684.1"/>
    <property type="molecule type" value="Genomic_DNA"/>
</dbReference>
<sequence>MNINVINFRIYSFPELPMNDQLLFYVRDLFIAGTETTSTTLRWALLCLLHYPQTQQKIREEINEVIGSSGIVHMSHKPDMHYTSAFIHELMRFRTFVPLGLFHKTNEEADLNGYTIPKDVMVVTNLWALHNDPNVWEEPDQFRPERFLDTDEKFVLSNQVIPFSLGSRRCMGEQLAKMEVFIFLVSMVQKFEILPDPEAEKLPEINEGINGTAFAPYPYRIVAKEL</sequence>
<evidence type="ECO:0008006" key="8">
    <source>
        <dbReference type="Google" id="ProtNLM"/>
    </source>
</evidence>